<feature type="transmembrane region" description="Helical" evidence="1">
    <location>
        <begin position="288"/>
        <end position="309"/>
    </location>
</feature>
<proteinExistence type="predicted"/>
<dbReference type="STRING" id="167539.Pro_1331"/>
<keyword evidence="1" id="KW-0472">Membrane</keyword>
<evidence type="ECO:0000313" key="2">
    <source>
        <dbReference type="EMBL" id="AAQ00375.1"/>
    </source>
</evidence>
<keyword evidence="3" id="KW-1185">Reference proteome</keyword>
<sequence length="411" mass="47126">MAQELFLIYPFIMMSSAVLFMSIRLNRFQANWALILQALFAIFMSDITTYLVHPGDYINYLSHLENCYSLEACFVFSPYEVGFTFISGVLGTILDTFGVEKIVRTMGRDVYTSHYLWVALNSINVALMTIMCYLAGRIFKNQSISPAIQALIFMYTFTSFLTVSLRSGLALLIATIGLLSWIEKEDNLKRTKLGVYISIALALSMHFQVIPFVVFILFTINGGNYTNLVSGIDLFYWGTKGYFSKGVVISTIALIIIFGFTFVFFEPIVNLLGKGYYKLDEKALGKGMGLRTIVDQVIILLVIVPSFYKNKVIETNKKLKLFIEYFIIFNFVTVILSYLCTIILGIDGFARQTQYNFIAFTVIFYATLYRSKLKNYRIFVPGGYALFASYYTLFNDTSFWFWNYKYIFNPV</sequence>
<feature type="transmembrane region" description="Helical" evidence="1">
    <location>
        <begin position="321"/>
        <end position="346"/>
    </location>
</feature>
<dbReference type="Proteomes" id="UP000001420">
    <property type="component" value="Chromosome"/>
</dbReference>
<dbReference type="EnsemblBacteria" id="AAQ00375">
    <property type="protein sequence ID" value="AAQ00375"/>
    <property type="gene ID" value="Pro_1331"/>
</dbReference>
<dbReference type="EMBL" id="AE017126">
    <property type="protein sequence ID" value="AAQ00375.1"/>
    <property type="molecule type" value="Genomic_DNA"/>
</dbReference>
<feature type="transmembrane region" description="Helical" evidence="1">
    <location>
        <begin position="6"/>
        <end position="25"/>
    </location>
</feature>
<reference evidence="2 3" key="1">
    <citation type="journal article" date="2003" name="Proc. Natl. Acad. Sci. U.S.A.">
        <title>Genome sequence of the cyanobacterium Prochlorococcus marinus SS120, a nearly minimal oxyphototrophic genome.</title>
        <authorList>
            <person name="Dufresne A."/>
            <person name="Salanoubat M."/>
            <person name="Partensky F."/>
            <person name="Artiguenave F."/>
            <person name="Axmann I.M."/>
            <person name="Barbe V."/>
            <person name="Duprat S."/>
            <person name="Galperin M.Y."/>
            <person name="Koonin E.V."/>
            <person name="Le Gall F."/>
            <person name="Makarova K.S."/>
            <person name="Ostrowski M."/>
            <person name="Oztas S."/>
            <person name="Robert C."/>
            <person name="Rogozin I.B."/>
            <person name="Scanlan D.J."/>
            <person name="Tandeau de Marsac N."/>
            <person name="Weissenbach J."/>
            <person name="Wincker P."/>
            <person name="Wolf Y.I."/>
            <person name="Hess W.R."/>
        </authorList>
    </citation>
    <scope>NUCLEOTIDE SEQUENCE [LARGE SCALE GENOMIC DNA]</scope>
    <source>
        <strain evidence="3">SARG / CCMP1375 / SS120</strain>
    </source>
</reference>
<feature type="transmembrane region" description="Helical" evidence="1">
    <location>
        <begin position="115"/>
        <end position="136"/>
    </location>
</feature>
<feature type="transmembrane region" description="Helical" evidence="1">
    <location>
        <begin position="247"/>
        <end position="268"/>
    </location>
</feature>
<evidence type="ECO:0000256" key="1">
    <source>
        <dbReference type="SAM" id="Phobius"/>
    </source>
</evidence>
<keyword evidence="1" id="KW-0812">Transmembrane</keyword>
<dbReference type="AlphaFoldDB" id="Q7VAX2"/>
<protein>
    <submittedName>
        <fullName evidence="2">Predicted membrane protein</fullName>
    </submittedName>
</protein>
<organism evidence="2 3">
    <name type="scientific">Prochlorococcus marinus (strain SARG / CCMP1375 / SS120)</name>
    <dbReference type="NCBI Taxonomy" id="167539"/>
    <lineage>
        <taxon>Bacteria</taxon>
        <taxon>Bacillati</taxon>
        <taxon>Cyanobacteriota</taxon>
        <taxon>Cyanophyceae</taxon>
        <taxon>Synechococcales</taxon>
        <taxon>Prochlorococcaceae</taxon>
        <taxon>Prochlorococcus</taxon>
    </lineage>
</organism>
<feature type="transmembrane region" description="Helical" evidence="1">
    <location>
        <begin position="148"/>
        <end position="181"/>
    </location>
</feature>
<keyword evidence="1" id="KW-1133">Transmembrane helix</keyword>
<dbReference type="KEGG" id="pma:Pro_1331"/>
<name>Q7VAX2_PROMA</name>
<accession>Q7VAX2</accession>
<gene>
    <name evidence="2" type="ordered locus">Pro_1331</name>
</gene>
<feature type="transmembrane region" description="Helical" evidence="1">
    <location>
        <begin position="32"/>
        <end position="52"/>
    </location>
</feature>
<feature type="transmembrane region" description="Helical" evidence="1">
    <location>
        <begin position="193"/>
        <end position="218"/>
    </location>
</feature>
<dbReference type="PATRIC" id="fig|167539.5.peg.1396"/>
<dbReference type="HOGENOM" id="CLU_668800_0_0_3"/>
<feature type="transmembrane region" description="Helical" evidence="1">
    <location>
        <begin position="376"/>
        <end position="394"/>
    </location>
</feature>
<evidence type="ECO:0000313" key="3">
    <source>
        <dbReference type="Proteomes" id="UP000001420"/>
    </source>
</evidence>